<dbReference type="InParanoid" id="A0A1Y2M4Y6"/>
<organism evidence="1 2">
    <name type="scientific">Epicoccum nigrum</name>
    <name type="common">Soil fungus</name>
    <name type="synonym">Epicoccum purpurascens</name>
    <dbReference type="NCBI Taxonomy" id="105696"/>
    <lineage>
        <taxon>Eukaryota</taxon>
        <taxon>Fungi</taxon>
        <taxon>Dikarya</taxon>
        <taxon>Ascomycota</taxon>
        <taxon>Pezizomycotina</taxon>
        <taxon>Dothideomycetes</taxon>
        <taxon>Pleosporomycetidae</taxon>
        <taxon>Pleosporales</taxon>
        <taxon>Pleosporineae</taxon>
        <taxon>Didymellaceae</taxon>
        <taxon>Epicoccum</taxon>
    </lineage>
</organism>
<gene>
    <name evidence="1" type="ORF">B5807_04630</name>
</gene>
<dbReference type="EMBL" id="KZ107841">
    <property type="protein sequence ID" value="OSS51160.1"/>
    <property type="molecule type" value="Genomic_DNA"/>
</dbReference>
<reference evidence="1 2" key="1">
    <citation type="journal article" date="2017" name="Genome Announc.">
        <title>Genome sequence of the saprophytic ascomycete Epicoccum nigrum ICMP 19927 strain isolated from New Zealand.</title>
        <authorList>
            <person name="Fokin M."/>
            <person name="Fleetwood D."/>
            <person name="Weir B.S."/>
            <person name="Villas-Boas S.G."/>
        </authorList>
    </citation>
    <scope>NUCLEOTIDE SEQUENCE [LARGE SCALE GENOMIC DNA]</scope>
    <source>
        <strain evidence="1 2">ICMP 19927</strain>
    </source>
</reference>
<protein>
    <recommendedName>
        <fullName evidence="3">Nucleoside phosphorylase domain-containing protein</fullName>
    </recommendedName>
</protein>
<name>A0A1Y2M4Y6_EPING</name>
<dbReference type="PANTHER" id="PTHR46082:SF11">
    <property type="entry name" value="AAA+ ATPASE DOMAIN-CONTAINING PROTEIN-RELATED"/>
    <property type="match status" value="1"/>
</dbReference>
<dbReference type="SUPFAM" id="SSF53167">
    <property type="entry name" value="Purine and uridine phosphorylases"/>
    <property type="match status" value="1"/>
</dbReference>
<evidence type="ECO:0000313" key="2">
    <source>
        <dbReference type="Proteomes" id="UP000193240"/>
    </source>
</evidence>
<dbReference type="Proteomes" id="UP000193240">
    <property type="component" value="Unassembled WGS sequence"/>
</dbReference>
<evidence type="ECO:0000313" key="1">
    <source>
        <dbReference type="EMBL" id="OSS51160.1"/>
    </source>
</evidence>
<dbReference type="GO" id="GO:0003824">
    <property type="term" value="F:catalytic activity"/>
    <property type="evidence" value="ECO:0007669"/>
    <property type="project" value="InterPro"/>
</dbReference>
<dbReference type="STRING" id="105696.A0A1Y2M4Y6"/>
<dbReference type="InterPro" id="IPR035994">
    <property type="entry name" value="Nucleoside_phosphorylase_sf"/>
</dbReference>
<dbReference type="InterPro" id="IPR053137">
    <property type="entry name" value="NLR-like"/>
</dbReference>
<dbReference type="AlphaFoldDB" id="A0A1Y2M4Y6"/>
<dbReference type="PANTHER" id="PTHR46082">
    <property type="entry name" value="ATP/GTP-BINDING PROTEIN-RELATED"/>
    <property type="match status" value="1"/>
</dbReference>
<dbReference type="GO" id="GO:0009116">
    <property type="term" value="P:nucleoside metabolic process"/>
    <property type="evidence" value="ECO:0007669"/>
    <property type="project" value="InterPro"/>
</dbReference>
<proteinExistence type="predicted"/>
<evidence type="ECO:0008006" key="3">
    <source>
        <dbReference type="Google" id="ProtNLM"/>
    </source>
</evidence>
<keyword evidence="2" id="KW-1185">Reference proteome</keyword>
<sequence length="313" mass="33357">MPKLRHEEYTIGWIRTLSLELAAAGAMLDEEHGEVQEGDSLYALGAMGGYNVVIGYLPNGVYGTAPATVVATQMKVPFKGIRFGLIVGIKRGVPSRSADIRLGDVVVSQPQKTNGGVVLYDTGKTVTAGGELRSECTLPRNLLYAPHLTGCNATGLFCQAHRVSTSCATNVGTHGGHSLATCINPMSQHKIRVLGASFLVLTPLFRFKTIRESMAELFALAASILKVGGAGAKLSTELYAFVSTVARADHDISKIANDVKSTSDILESIRTVILAEIDLNTSTVNLQAIHDAEIIIKECNEIFSELSNIVKGS</sequence>
<dbReference type="Gene3D" id="3.40.50.1580">
    <property type="entry name" value="Nucleoside phosphorylase domain"/>
    <property type="match status" value="1"/>
</dbReference>
<accession>A0A1Y2M4Y6</accession>